<dbReference type="AlphaFoldDB" id="A0A5C3NR70"/>
<protein>
    <submittedName>
        <fullName evidence="1">Uncharacterized protein</fullName>
    </submittedName>
</protein>
<dbReference type="InParanoid" id="A0A5C3NR70"/>
<reference evidence="1 2" key="1">
    <citation type="journal article" date="2019" name="Nat. Ecol. Evol.">
        <title>Megaphylogeny resolves global patterns of mushroom evolution.</title>
        <authorList>
            <person name="Varga T."/>
            <person name="Krizsan K."/>
            <person name="Foldi C."/>
            <person name="Dima B."/>
            <person name="Sanchez-Garcia M."/>
            <person name="Sanchez-Ramirez S."/>
            <person name="Szollosi G.J."/>
            <person name="Szarkandi J.G."/>
            <person name="Papp V."/>
            <person name="Albert L."/>
            <person name="Andreopoulos W."/>
            <person name="Angelini C."/>
            <person name="Antonin V."/>
            <person name="Barry K.W."/>
            <person name="Bougher N.L."/>
            <person name="Buchanan P."/>
            <person name="Buyck B."/>
            <person name="Bense V."/>
            <person name="Catcheside P."/>
            <person name="Chovatia M."/>
            <person name="Cooper J."/>
            <person name="Damon W."/>
            <person name="Desjardin D."/>
            <person name="Finy P."/>
            <person name="Geml J."/>
            <person name="Haridas S."/>
            <person name="Hughes K."/>
            <person name="Justo A."/>
            <person name="Karasinski D."/>
            <person name="Kautmanova I."/>
            <person name="Kiss B."/>
            <person name="Kocsube S."/>
            <person name="Kotiranta H."/>
            <person name="LaButti K.M."/>
            <person name="Lechner B.E."/>
            <person name="Liimatainen K."/>
            <person name="Lipzen A."/>
            <person name="Lukacs Z."/>
            <person name="Mihaltcheva S."/>
            <person name="Morgado L.N."/>
            <person name="Niskanen T."/>
            <person name="Noordeloos M.E."/>
            <person name="Ohm R.A."/>
            <person name="Ortiz-Santana B."/>
            <person name="Ovrebo C."/>
            <person name="Racz N."/>
            <person name="Riley R."/>
            <person name="Savchenko A."/>
            <person name="Shiryaev A."/>
            <person name="Soop K."/>
            <person name="Spirin V."/>
            <person name="Szebenyi C."/>
            <person name="Tomsovsky M."/>
            <person name="Tulloss R.E."/>
            <person name="Uehling J."/>
            <person name="Grigoriev I.V."/>
            <person name="Vagvolgyi C."/>
            <person name="Papp T."/>
            <person name="Martin F.M."/>
            <person name="Miettinen O."/>
            <person name="Hibbett D.S."/>
            <person name="Nagy L.G."/>
        </authorList>
    </citation>
    <scope>NUCLEOTIDE SEQUENCE [LARGE SCALE GENOMIC DNA]</scope>
    <source>
        <strain evidence="1 2">HHB13444</strain>
    </source>
</reference>
<evidence type="ECO:0000313" key="2">
    <source>
        <dbReference type="Proteomes" id="UP000308197"/>
    </source>
</evidence>
<sequence length="149" mass="16122">MSLMDTMAAACAECDQQPTFVRVHTSTSPSRTRVHPRAHTSVVFTCLRVFRSRTSLHNVRAGCAALRASVSSALGDIAALSVDFVILSPARPIQPSYEPRRAHLPRAHRHARPHTHIPCHSGATRCLAEVALGSDAAMLSVAASLKHER</sequence>
<accession>A0A5C3NR70</accession>
<gene>
    <name evidence="1" type="ORF">K466DRAFT_592479</name>
</gene>
<organism evidence="1 2">
    <name type="scientific">Polyporus arcularius HHB13444</name>
    <dbReference type="NCBI Taxonomy" id="1314778"/>
    <lineage>
        <taxon>Eukaryota</taxon>
        <taxon>Fungi</taxon>
        <taxon>Dikarya</taxon>
        <taxon>Basidiomycota</taxon>
        <taxon>Agaricomycotina</taxon>
        <taxon>Agaricomycetes</taxon>
        <taxon>Polyporales</taxon>
        <taxon>Polyporaceae</taxon>
        <taxon>Polyporus</taxon>
    </lineage>
</organism>
<proteinExistence type="predicted"/>
<dbReference type="Proteomes" id="UP000308197">
    <property type="component" value="Unassembled WGS sequence"/>
</dbReference>
<dbReference type="EMBL" id="ML212106">
    <property type="protein sequence ID" value="TFK79249.1"/>
    <property type="molecule type" value="Genomic_DNA"/>
</dbReference>
<keyword evidence="2" id="KW-1185">Reference proteome</keyword>
<evidence type="ECO:0000313" key="1">
    <source>
        <dbReference type="EMBL" id="TFK79249.1"/>
    </source>
</evidence>
<name>A0A5C3NR70_9APHY</name>